<protein>
    <submittedName>
        <fullName evidence="1">Uncharacterized protein</fullName>
    </submittedName>
</protein>
<comment type="caution">
    <text evidence="1">The sequence shown here is derived from an EMBL/GenBank/DDBJ whole genome shotgun (WGS) entry which is preliminary data.</text>
</comment>
<evidence type="ECO:0000313" key="2">
    <source>
        <dbReference type="Proteomes" id="UP000247565"/>
    </source>
</evidence>
<evidence type="ECO:0000313" key="1">
    <source>
        <dbReference type="EMBL" id="PXY98933.1"/>
    </source>
</evidence>
<keyword evidence="2" id="KW-1185">Reference proteome</keyword>
<reference evidence="1 2" key="1">
    <citation type="submission" date="2018-05" db="EMBL/GenBank/DDBJ databases">
        <title>Reference genomes for bee gut microbiota database.</title>
        <authorList>
            <person name="Ellegaard K.M."/>
        </authorList>
    </citation>
    <scope>NUCLEOTIDE SEQUENCE [LARGE SCALE GENOMIC DNA]</scope>
    <source>
        <strain evidence="1 2">ESL0284</strain>
    </source>
</reference>
<organism evidence="1 2">
    <name type="scientific">Commensalibacter melissae</name>
    <dbReference type="NCBI Taxonomy" id="2070537"/>
    <lineage>
        <taxon>Bacteria</taxon>
        <taxon>Pseudomonadati</taxon>
        <taxon>Pseudomonadota</taxon>
        <taxon>Alphaproteobacteria</taxon>
        <taxon>Acetobacterales</taxon>
        <taxon>Acetobacteraceae</taxon>
    </lineage>
</organism>
<proteinExistence type="predicted"/>
<dbReference type="EMBL" id="QGLT01000005">
    <property type="protein sequence ID" value="PXY98933.1"/>
    <property type="molecule type" value="Genomic_DNA"/>
</dbReference>
<dbReference type="RefSeq" id="WP_110439525.1">
    <property type="nucleotide sequence ID" value="NZ_CP033087.1"/>
</dbReference>
<dbReference type="Pfam" id="PF20321">
    <property type="entry name" value="DUF6616"/>
    <property type="match status" value="1"/>
</dbReference>
<gene>
    <name evidence="1" type="ORF">DK869_08160</name>
</gene>
<dbReference type="Proteomes" id="UP000247565">
    <property type="component" value="Unassembled WGS sequence"/>
</dbReference>
<name>A0A318MV40_9PROT</name>
<sequence length="113" mass="13024">MAYVFTQVFTGREKWIKLTKAIKEQVLQRMISSLSTLAGENRVQLIAIGQIDGKVPRAVDAEYYVTWSVPINELTSYIVRHFQESEWNEYFELVNIGGKALTIPQFAEVILRE</sequence>
<dbReference type="InterPro" id="IPR046724">
    <property type="entry name" value="DUF6616"/>
</dbReference>
<dbReference type="OrthoDB" id="7279975at2"/>
<dbReference type="GeneID" id="83702126"/>
<dbReference type="AlphaFoldDB" id="A0A318MV40"/>
<accession>A0A318MV40</accession>